<dbReference type="Gene3D" id="2.60.120.430">
    <property type="entry name" value="Galactose-binding lectin"/>
    <property type="match status" value="2"/>
</dbReference>
<dbReference type="Gramene" id="Manes.01G102100.1.v8.1">
    <property type="protein sequence ID" value="Manes.01G102100.1.v8.1.CDS.1"/>
    <property type="gene ID" value="Manes.01G102100.v8.1"/>
</dbReference>
<dbReference type="CDD" id="cd14066">
    <property type="entry name" value="STKc_IRAK"/>
    <property type="match status" value="1"/>
</dbReference>
<keyword evidence="2" id="KW-0723">Serine/threonine-protein kinase</keyword>
<name>A0A2C9WJD9_MANES</name>
<evidence type="ECO:0000313" key="18">
    <source>
        <dbReference type="Proteomes" id="UP000091857"/>
    </source>
</evidence>
<dbReference type="FunFam" id="2.60.120.430:FF:000003">
    <property type="entry name" value="FERONIA receptor-like kinase"/>
    <property type="match status" value="1"/>
</dbReference>
<dbReference type="InterPro" id="IPR001245">
    <property type="entry name" value="Ser-Thr/Tyr_kinase_cat_dom"/>
</dbReference>
<evidence type="ECO:0000256" key="5">
    <source>
        <dbReference type="ARBA" id="ARBA00022729"/>
    </source>
</evidence>
<evidence type="ECO:0000256" key="13">
    <source>
        <dbReference type="SAM" id="MobiDB-lite"/>
    </source>
</evidence>
<dbReference type="GO" id="GO:0004672">
    <property type="term" value="F:protein kinase activity"/>
    <property type="evidence" value="ECO:0000318"/>
    <property type="project" value="GO_Central"/>
</dbReference>
<evidence type="ECO:0000256" key="1">
    <source>
        <dbReference type="ARBA" id="ARBA00004479"/>
    </source>
</evidence>
<feature type="domain" description="Protein kinase" evidence="16">
    <location>
        <begin position="526"/>
        <end position="801"/>
    </location>
</feature>
<evidence type="ECO:0000256" key="8">
    <source>
        <dbReference type="ARBA" id="ARBA00022840"/>
    </source>
</evidence>
<evidence type="ECO:0000256" key="11">
    <source>
        <dbReference type="ARBA" id="ARBA00023180"/>
    </source>
</evidence>
<dbReference type="FunFam" id="2.60.120.430:FF:000007">
    <property type="entry name" value="FERONIA receptor-like kinase"/>
    <property type="match status" value="1"/>
</dbReference>
<dbReference type="EMBL" id="CM004387">
    <property type="protein sequence ID" value="OAY60300.1"/>
    <property type="molecule type" value="Genomic_DNA"/>
</dbReference>
<dbReference type="GO" id="GO:0005524">
    <property type="term" value="F:ATP binding"/>
    <property type="evidence" value="ECO:0007669"/>
    <property type="project" value="UniProtKB-UniRule"/>
</dbReference>
<keyword evidence="4 14" id="KW-0812">Transmembrane</keyword>
<keyword evidence="7" id="KW-0418">Kinase</keyword>
<dbReference type="Proteomes" id="UP000091857">
    <property type="component" value="Chromosome 1"/>
</dbReference>
<dbReference type="OMA" id="NGPGQRI"/>
<dbReference type="PANTHER" id="PTHR34590:SF5">
    <property type="entry name" value="OS04G0586500 PROTEIN"/>
    <property type="match status" value="1"/>
</dbReference>
<feature type="signal peptide" evidence="15">
    <location>
        <begin position="1"/>
        <end position="23"/>
    </location>
</feature>
<keyword evidence="6 12" id="KW-0547">Nucleotide-binding</keyword>
<dbReference type="GO" id="GO:0005886">
    <property type="term" value="C:plasma membrane"/>
    <property type="evidence" value="ECO:0000318"/>
    <property type="project" value="GO_Central"/>
</dbReference>
<dbReference type="InterPro" id="IPR000719">
    <property type="entry name" value="Prot_kinase_dom"/>
</dbReference>
<dbReference type="PANTHER" id="PTHR34590">
    <property type="entry name" value="OS03G0124300 PROTEIN-RELATED"/>
    <property type="match status" value="1"/>
</dbReference>
<keyword evidence="8 12" id="KW-0067">ATP-binding</keyword>
<feature type="binding site" evidence="12">
    <location>
        <position position="555"/>
    </location>
    <ligand>
        <name>ATP</name>
        <dbReference type="ChEBI" id="CHEBI:30616"/>
    </ligand>
</feature>
<feature type="compositionally biased region" description="Basic and acidic residues" evidence="13">
    <location>
        <begin position="863"/>
        <end position="872"/>
    </location>
</feature>
<keyword evidence="5 15" id="KW-0732">Signal</keyword>
<evidence type="ECO:0000259" key="16">
    <source>
        <dbReference type="PROSITE" id="PS50011"/>
    </source>
</evidence>
<dbReference type="InterPro" id="IPR008271">
    <property type="entry name" value="Ser/Thr_kinase_AS"/>
</dbReference>
<gene>
    <name evidence="17" type="ORF">MANES_01G102100v8</name>
</gene>
<evidence type="ECO:0000256" key="7">
    <source>
        <dbReference type="ARBA" id="ARBA00022777"/>
    </source>
</evidence>
<reference evidence="18" key="1">
    <citation type="journal article" date="2016" name="Nat. Biotechnol.">
        <title>Sequencing wild and cultivated cassava and related species reveals extensive interspecific hybridization and genetic diversity.</title>
        <authorList>
            <person name="Bredeson J.V."/>
            <person name="Lyons J.B."/>
            <person name="Prochnik S.E."/>
            <person name="Wu G.A."/>
            <person name="Ha C.M."/>
            <person name="Edsinger-Gonzales E."/>
            <person name="Grimwood J."/>
            <person name="Schmutz J."/>
            <person name="Rabbi I.Y."/>
            <person name="Egesi C."/>
            <person name="Nauluvula P."/>
            <person name="Lebot V."/>
            <person name="Ndunguru J."/>
            <person name="Mkamilo G."/>
            <person name="Bart R.S."/>
            <person name="Setter T.L."/>
            <person name="Gleadow R.M."/>
            <person name="Kulakow P."/>
            <person name="Ferguson M.E."/>
            <person name="Rounsley S."/>
            <person name="Rokhsar D.S."/>
        </authorList>
    </citation>
    <scope>NUCLEOTIDE SEQUENCE [LARGE SCALE GENOMIC DNA]</scope>
    <source>
        <strain evidence="18">cv. AM560-2</strain>
    </source>
</reference>
<evidence type="ECO:0000256" key="14">
    <source>
        <dbReference type="SAM" id="Phobius"/>
    </source>
</evidence>
<protein>
    <recommendedName>
        <fullName evidence="16">Protein kinase domain-containing protein</fullName>
    </recommendedName>
</protein>
<accession>A0A2C9WJD9</accession>
<evidence type="ECO:0000256" key="3">
    <source>
        <dbReference type="ARBA" id="ARBA00022679"/>
    </source>
</evidence>
<comment type="caution">
    <text evidence="17">The sequence shown here is derived from an EMBL/GenBank/DDBJ whole genome shotgun (WGS) entry which is preliminary data.</text>
</comment>
<keyword evidence="3" id="KW-0808">Transferase</keyword>
<keyword evidence="11" id="KW-0325">Glycoprotein</keyword>
<dbReference type="Pfam" id="PF07714">
    <property type="entry name" value="PK_Tyr_Ser-Thr"/>
    <property type="match status" value="1"/>
</dbReference>
<dbReference type="FunFam" id="3.30.200.20:FF:000039">
    <property type="entry name" value="receptor-like protein kinase FERONIA"/>
    <property type="match status" value="1"/>
</dbReference>
<dbReference type="InterPro" id="IPR045272">
    <property type="entry name" value="ANXUR1/2-like"/>
</dbReference>
<dbReference type="SUPFAM" id="SSF56112">
    <property type="entry name" value="Protein kinase-like (PK-like)"/>
    <property type="match status" value="1"/>
</dbReference>
<dbReference type="SMART" id="SM00220">
    <property type="entry name" value="S_TKc"/>
    <property type="match status" value="1"/>
</dbReference>
<dbReference type="PROSITE" id="PS50011">
    <property type="entry name" value="PROTEIN_KINASE_DOM"/>
    <property type="match status" value="1"/>
</dbReference>
<dbReference type="GO" id="GO:0004714">
    <property type="term" value="F:transmembrane receptor protein tyrosine kinase activity"/>
    <property type="evidence" value="ECO:0007669"/>
    <property type="project" value="InterPro"/>
</dbReference>
<feature type="region of interest" description="Disordered" evidence="13">
    <location>
        <begin position="837"/>
        <end position="885"/>
    </location>
</feature>
<evidence type="ECO:0000256" key="6">
    <source>
        <dbReference type="ARBA" id="ARBA00022741"/>
    </source>
</evidence>
<keyword evidence="18" id="KW-1185">Reference proteome</keyword>
<keyword evidence="10 14" id="KW-0472">Membrane</keyword>
<dbReference type="InterPro" id="IPR017441">
    <property type="entry name" value="Protein_kinase_ATP_BS"/>
</dbReference>
<keyword evidence="9 14" id="KW-1133">Transmembrane helix</keyword>
<evidence type="ECO:0000256" key="15">
    <source>
        <dbReference type="SAM" id="SignalP"/>
    </source>
</evidence>
<dbReference type="OrthoDB" id="1720310at2759"/>
<dbReference type="InterPro" id="IPR011009">
    <property type="entry name" value="Kinase-like_dom_sf"/>
</dbReference>
<dbReference type="Pfam" id="PF12819">
    <property type="entry name" value="Malectin_like"/>
    <property type="match status" value="1"/>
</dbReference>
<dbReference type="Gene3D" id="3.30.200.20">
    <property type="entry name" value="Phosphorylase Kinase, domain 1"/>
    <property type="match status" value="1"/>
</dbReference>
<sequence length="885" mass="98733">MFLGDHPGLYLVLLLHLLPSATCIKNSQPYTPTDLILLDCGASSSSTSLDGRNWVGDANSKFHASNSETASSAFVASQQDPSVTQVPYMTARVFHSQFTYTFPVSPGPKFVRLYFYPATYSTLDISKSFFSVSANNYTLLNNFSASLAVSAVNPSVASLIKEYIITVWDNQKLDLTFSPSPSSFSFINGIEIVSMPKDLYVSGNDNPLPYVGAENNPFHLDNTTALETFYRLNVGGKDISSKDDTGMYRTWLQDSNYIFGGGLGVTVIPRDVKVQYTAKTPPYTAPVMVYKTMRSMGGGSNVSLRYNLTWYFSVDAGFNYLLRLHFCEFRSEVTDSFQEVFFLFINNQTVEKMADVILWSGGNSVPVYRDYVVWIPKGSQSKQDLWLALHPNYDGKFTYADAFLNGLEIFKLNNSDGSLPSFGQVVLAAPPPLEGLPKFRGKANKKGSLVVIVGCSVFSGVLVLFLIICFFVVKQRRAKDSGRSEAKSFRLLFSHNSRSSATKAMRPTKTCRRFSIFEIEVATTKFDDEFVIGSGGFGDVYKGFIDDGATTVAIKRLNSSSRQGTREFRTEIDMLSKLHNPHLVSLIGYCDDPGEMILVYEYMHRGTLRDHLYKTRNPPLSWKQRLEICIGAARGLHYLHTGAKHPIIHRDVKSTNILIDENWVAKVSDFGLSRMGPTSESQTHVSTVVRGSFGYVDPEYYRRQHLTEKSDVYSFGVVLFEVLCARPPVIPGLPREQVNLADWARICYRRGALHQILDPHLRGNIDPVCLDKFGEIAESCLRDQGKQRPAMSDVICGLEYALQLQATAENNRNSVDRVSEEQESPFLLRGEAVTTDDDDLFSVSGGHKDESRSSVSSGKRSAARTDPDRMRSDTVFSEIMNSKGR</sequence>
<dbReference type="GO" id="GO:0004674">
    <property type="term" value="F:protein serine/threonine kinase activity"/>
    <property type="evidence" value="ECO:0007669"/>
    <property type="project" value="UniProtKB-KW"/>
</dbReference>
<dbReference type="InterPro" id="IPR024788">
    <property type="entry name" value="Malectin-like_Carb-bd_dom"/>
</dbReference>
<feature type="chain" id="PRO_5012293670" description="Protein kinase domain-containing protein" evidence="15">
    <location>
        <begin position="24"/>
        <end position="885"/>
    </location>
</feature>
<dbReference type="FunFam" id="1.10.510.10:FF:000252">
    <property type="entry name" value="Receptor-like protein kinase FERONIA"/>
    <property type="match status" value="1"/>
</dbReference>
<proteinExistence type="predicted"/>
<dbReference type="GO" id="GO:0010038">
    <property type="term" value="P:response to metal ion"/>
    <property type="evidence" value="ECO:0007669"/>
    <property type="project" value="UniProtKB-ARBA"/>
</dbReference>
<comment type="subcellular location">
    <subcellularLocation>
        <location evidence="1">Membrane</location>
        <topology evidence="1">Single-pass type I membrane protein</topology>
    </subcellularLocation>
</comment>
<evidence type="ECO:0000256" key="10">
    <source>
        <dbReference type="ARBA" id="ARBA00023136"/>
    </source>
</evidence>
<organism evidence="17 18">
    <name type="scientific">Manihot esculenta</name>
    <name type="common">Cassava</name>
    <name type="synonym">Jatropha manihot</name>
    <dbReference type="NCBI Taxonomy" id="3983"/>
    <lineage>
        <taxon>Eukaryota</taxon>
        <taxon>Viridiplantae</taxon>
        <taxon>Streptophyta</taxon>
        <taxon>Embryophyta</taxon>
        <taxon>Tracheophyta</taxon>
        <taxon>Spermatophyta</taxon>
        <taxon>Magnoliopsida</taxon>
        <taxon>eudicotyledons</taxon>
        <taxon>Gunneridae</taxon>
        <taxon>Pentapetalae</taxon>
        <taxon>rosids</taxon>
        <taxon>fabids</taxon>
        <taxon>Malpighiales</taxon>
        <taxon>Euphorbiaceae</taxon>
        <taxon>Crotonoideae</taxon>
        <taxon>Manihoteae</taxon>
        <taxon>Manihot</taxon>
    </lineage>
</organism>
<feature type="transmembrane region" description="Helical" evidence="14">
    <location>
        <begin position="449"/>
        <end position="473"/>
    </location>
</feature>
<dbReference type="AlphaFoldDB" id="A0A2C9WJD9"/>
<dbReference type="Gene3D" id="1.10.510.10">
    <property type="entry name" value="Transferase(Phosphotransferase) domain 1"/>
    <property type="match status" value="1"/>
</dbReference>
<evidence type="ECO:0000256" key="12">
    <source>
        <dbReference type="PROSITE-ProRule" id="PRU10141"/>
    </source>
</evidence>
<evidence type="ECO:0000256" key="4">
    <source>
        <dbReference type="ARBA" id="ARBA00022692"/>
    </source>
</evidence>
<evidence type="ECO:0000256" key="9">
    <source>
        <dbReference type="ARBA" id="ARBA00022989"/>
    </source>
</evidence>
<evidence type="ECO:0000256" key="2">
    <source>
        <dbReference type="ARBA" id="ARBA00022527"/>
    </source>
</evidence>
<evidence type="ECO:0000313" key="17">
    <source>
        <dbReference type="EMBL" id="OAY60300.1"/>
    </source>
</evidence>
<dbReference type="PROSITE" id="PS00107">
    <property type="entry name" value="PROTEIN_KINASE_ATP"/>
    <property type="match status" value="1"/>
</dbReference>
<dbReference type="PROSITE" id="PS00108">
    <property type="entry name" value="PROTEIN_KINASE_ST"/>
    <property type="match status" value="1"/>
</dbReference>